<dbReference type="GO" id="GO:0004896">
    <property type="term" value="F:cytokine receptor activity"/>
    <property type="evidence" value="ECO:0007669"/>
    <property type="project" value="TreeGrafter"/>
</dbReference>
<evidence type="ECO:0000313" key="11">
    <source>
        <dbReference type="Proteomes" id="UP001239994"/>
    </source>
</evidence>
<evidence type="ECO:0000256" key="7">
    <source>
        <dbReference type="ARBA" id="ARBA00023180"/>
    </source>
</evidence>
<evidence type="ECO:0000313" key="10">
    <source>
        <dbReference type="EMBL" id="KAK1787506.1"/>
    </source>
</evidence>
<keyword evidence="5 8" id="KW-0472">Membrane</keyword>
<evidence type="ECO:0000259" key="9">
    <source>
        <dbReference type="Pfam" id="PF09240"/>
    </source>
</evidence>
<protein>
    <recommendedName>
        <fullName evidence="9">Type I cytokine receptor cytokine-binding domain-containing protein</fullName>
    </recommendedName>
</protein>
<dbReference type="InterPro" id="IPR013783">
    <property type="entry name" value="Ig-like_fold"/>
</dbReference>
<dbReference type="SUPFAM" id="SSF49265">
    <property type="entry name" value="Fibronectin type III"/>
    <property type="match status" value="2"/>
</dbReference>
<accession>A0AAD8YVI9</accession>
<gene>
    <name evidence="10" type="ORF">P4O66_016005</name>
</gene>
<evidence type="ECO:0000256" key="4">
    <source>
        <dbReference type="ARBA" id="ARBA00022989"/>
    </source>
</evidence>
<evidence type="ECO:0000256" key="5">
    <source>
        <dbReference type="ARBA" id="ARBA00023136"/>
    </source>
</evidence>
<keyword evidence="6" id="KW-0675">Receptor</keyword>
<organism evidence="10 11">
    <name type="scientific">Electrophorus voltai</name>
    <dbReference type="NCBI Taxonomy" id="2609070"/>
    <lineage>
        <taxon>Eukaryota</taxon>
        <taxon>Metazoa</taxon>
        <taxon>Chordata</taxon>
        <taxon>Craniata</taxon>
        <taxon>Vertebrata</taxon>
        <taxon>Euteleostomi</taxon>
        <taxon>Actinopterygii</taxon>
        <taxon>Neopterygii</taxon>
        <taxon>Teleostei</taxon>
        <taxon>Ostariophysi</taxon>
        <taxon>Gymnotiformes</taxon>
        <taxon>Gymnotoidei</taxon>
        <taxon>Gymnotidae</taxon>
        <taxon>Electrophorus</taxon>
    </lineage>
</organism>
<dbReference type="PANTHER" id="PTHR23037:SF45">
    <property type="entry name" value="INTERLEUKIN 13 RECEPTOR SUBUNIT ALPHA 2"/>
    <property type="match status" value="1"/>
</dbReference>
<proteinExistence type="predicted"/>
<reference evidence="10" key="1">
    <citation type="submission" date="2023-03" db="EMBL/GenBank/DDBJ databases">
        <title>Electrophorus voltai genome.</title>
        <authorList>
            <person name="Bian C."/>
        </authorList>
    </citation>
    <scope>NUCLEOTIDE SEQUENCE</scope>
    <source>
        <strain evidence="10">CB-2022</strain>
        <tissue evidence="10">Muscle</tissue>
    </source>
</reference>
<feature type="non-terminal residue" evidence="10">
    <location>
        <position position="1"/>
    </location>
</feature>
<feature type="domain" description="Type I cytokine receptor cytokine-binding" evidence="9">
    <location>
        <begin position="175"/>
        <end position="266"/>
    </location>
</feature>
<dbReference type="InterPro" id="IPR015321">
    <property type="entry name" value="TypeI_recpt_CBD"/>
</dbReference>
<dbReference type="Pfam" id="PF09240">
    <property type="entry name" value="IL6Ra-bind"/>
    <property type="match status" value="1"/>
</dbReference>
<dbReference type="Proteomes" id="UP001239994">
    <property type="component" value="Unassembled WGS sequence"/>
</dbReference>
<dbReference type="Gene3D" id="2.60.40.10">
    <property type="entry name" value="Immunoglobulins"/>
    <property type="match status" value="3"/>
</dbReference>
<keyword evidence="11" id="KW-1185">Reference proteome</keyword>
<comment type="subcellular location">
    <subcellularLocation>
        <location evidence="1">Membrane</location>
        <topology evidence="1">Single-pass type I membrane protein</topology>
    </subcellularLocation>
</comment>
<evidence type="ECO:0000256" key="1">
    <source>
        <dbReference type="ARBA" id="ARBA00004479"/>
    </source>
</evidence>
<name>A0AAD8YVI9_9TELE</name>
<dbReference type="AlphaFoldDB" id="A0AAD8YVI9"/>
<keyword evidence="7" id="KW-0325">Glycoprotein</keyword>
<dbReference type="InterPro" id="IPR036116">
    <property type="entry name" value="FN3_sf"/>
</dbReference>
<keyword evidence="4 8" id="KW-1133">Transmembrane helix</keyword>
<evidence type="ECO:0000256" key="6">
    <source>
        <dbReference type="ARBA" id="ARBA00023170"/>
    </source>
</evidence>
<feature type="transmembrane region" description="Helical" evidence="8">
    <location>
        <begin position="378"/>
        <end position="402"/>
    </location>
</feature>
<dbReference type="EMBL" id="JAROKS010000023">
    <property type="protein sequence ID" value="KAK1787506.1"/>
    <property type="molecule type" value="Genomic_DNA"/>
</dbReference>
<dbReference type="PANTHER" id="PTHR23037">
    <property type="entry name" value="CYTOKINE RECEPTOR"/>
    <property type="match status" value="1"/>
</dbReference>
<evidence type="ECO:0000256" key="8">
    <source>
        <dbReference type="SAM" id="Phobius"/>
    </source>
</evidence>
<sequence>DNRVTHPFLEIEEPQRGQDENDWNISMDVFDRFCFASITIDCCSQHVRGVMLSPGFVKAFHGADPPANIKVTDPGHLGHLTIEWSQPSSLQNLTDCTVSYQLSFYDTYARRWKSVRTLRLSYAAQFDLEKPVQVRMLTLIKGACTNGTEILGEEVKFEHTPEHTGIPGSRIRGFHCIYFNKEHMDCTWEQGSVTPSSSKHYLYYWHREMQEAEECPKYIPSLEVRKGCRFPPHTLLEFSEFNVCVNGSSTAGPLSPAYFSLEVQNHVKPAIVSNLQVVVEGSVVQAHWEAPAGRVPEQCLEYELETTRQLIDGRVWKCTNKTEEMSSDFLWEGKVGRSCFQVRSKVNGYCADEGFWSDWSQSKCIPDTGVNDNPGCHVLVLLGTLAIVIIVVLVFFLILWMFKKMWMNRKEQILYPLYQEKVQQAVSPLFISVFQ</sequence>
<keyword evidence="3" id="KW-0732">Signal</keyword>
<evidence type="ECO:0000256" key="2">
    <source>
        <dbReference type="ARBA" id="ARBA00022692"/>
    </source>
</evidence>
<evidence type="ECO:0000256" key="3">
    <source>
        <dbReference type="ARBA" id="ARBA00022729"/>
    </source>
</evidence>
<comment type="caution">
    <text evidence="10">The sequence shown here is derived from an EMBL/GenBank/DDBJ whole genome shotgun (WGS) entry which is preliminary data.</text>
</comment>
<keyword evidence="2 8" id="KW-0812">Transmembrane</keyword>
<dbReference type="GO" id="GO:0009897">
    <property type="term" value="C:external side of plasma membrane"/>
    <property type="evidence" value="ECO:0007669"/>
    <property type="project" value="TreeGrafter"/>
</dbReference>